<organism evidence="1 2">
    <name type="scientific">Aspergillus kawachii</name>
    <name type="common">White koji mold</name>
    <name type="synonym">Aspergillus awamori var. kawachi</name>
    <dbReference type="NCBI Taxonomy" id="1069201"/>
    <lineage>
        <taxon>Eukaryota</taxon>
        <taxon>Fungi</taxon>
        <taxon>Dikarya</taxon>
        <taxon>Ascomycota</taxon>
        <taxon>Pezizomycotina</taxon>
        <taxon>Eurotiomycetes</taxon>
        <taxon>Eurotiomycetidae</taxon>
        <taxon>Eurotiales</taxon>
        <taxon>Aspergillaceae</taxon>
        <taxon>Aspergillus</taxon>
        <taxon>Aspergillus subgen. Circumdati</taxon>
    </lineage>
</organism>
<proteinExistence type="predicted"/>
<dbReference type="AlphaFoldDB" id="A0A7R7WC08"/>
<dbReference type="RefSeq" id="XP_041543767.1">
    <property type="nucleotide sequence ID" value="XM_041690154.1"/>
</dbReference>
<sequence>MVTRIEAACMNQFKVGVRARVSMVEEGIGTYARSEVSVRPLPDSVSFTEAAHAGLHDSKTTQRQA</sequence>
<dbReference type="EMBL" id="AP024429">
    <property type="protein sequence ID" value="BCS00005.1"/>
    <property type="molecule type" value="Genomic_DNA"/>
</dbReference>
<keyword evidence="2" id="KW-1185">Reference proteome</keyword>
<protein>
    <submittedName>
        <fullName evidence="1">Uncharacterized protein</fullName>
    </submittedName>
</protein>
<dbReference type="Proteomes" id="UP000661280">
    <property type="component" value="Chromosome 5"/>
</dbReference>
<reference evidence="1" key="1">
    <citation type="submission" date="2021-01" db="EMBL/GenBank/DDBJ databases">
        <authorList>
            <consortium name="Aspergillus luchuensis mut. kawachii IFO 4304 genome sequencing consortium"/>
            <person name="Kazuki M."/>
            <person name="Futagami T."/>
        </authorList>
    </citation>
    <scope>NUCLEOTIDE SEQUENCE</scope>
    <source>
        <strain evidence="1">IFO 4308</strain>
    </source>
</reference>
<accession>A0A7R7WC08</accession>
<evidence type="ECO:0000313" key="1">
    <source>
        <dbReference type="EMBL" id="BCS00005.1"/>
    </source>
</evidence>
<dbReference type="KEGG" id="aluc:AKAW2_50346A"/>
<evidence type="ECO:0000313" key="2">
    <source>
        <dbReference type="Proteomes" id="UP000661280"/>
    </source>
</evidence>
<name>A0A7R7WC08_ASPKA</name>
<reference evidence="1" key="2">
    <citation type="submission" date="2021-02" db="EMBL/GenBank/DDBJ databases">
        <title>Aspergillus luchuensis mut. kawachii IFO 4304 genome sequence.</title>
        <authorList>
            <person name="Mori K."/>
            <person name="Kadooka C."/>
            <person name="Goto M."/>
            <person name="Futagami T."/>
        </authorList>
    </citation>
    <scope>NUCLEOTIDE SEQUENCE</scope>
    <source>
        <strain evidence="1">IFO 4308</strain>
    </source>
</reference>
<dbReference type="GeneID" id="64961326"/>
<gene>
    <name evidence="1" type="ORF">AKAW2_50346A</name>
</gene>